<sequence length="76" mass="8355">MTQPAALEERLRAGDQTLVRLPLLGSITYNEAHAGLLGAAHGLALVWSPIARRTIRREPWWFAGLVLAAVALEKLR</sequence>
<dbReference type="Proteomes" id="UP000307562">
    <property type="component" value="Chromosome"/>
</dbReference>
<dbReference type="KEGG" id="npl:FGF80_10035"/>
<proteinExistence type="predicted"/>
<protein>
    <submittedName>
        <fullName evidence="1">Uncharacterized protein</fullName>
    </submittedName>
</protein>
<organism evidence="1 2">
    <name type="scientific">Natrinema pallidum</name>
    <dbReference type="NCBI Taxonomy" id="69527"/>
    <lineage>
        <taxon>Archaea</taxon>
        <taxon>Methanobacteriati</taxon>
        <taxon>Methanobacteriota</taxon>
        <taxon>Stenosarchaea group</taxon>
        <taxon>Halobacteria</taxon>
        <taxon>Halobacteriales</taxon>
        <taxon>Natrialbaceae</taxon>
        <taxon>Natrinema</taxon>
    </lineage>
</organism>
<dbReference type="EMBL" id="CP040637">
    <property type="protein sequence ID" value="QCW03557.1"/>
    <property type="molecule type" value="Genomic_DNA"/>
</dbReference>
<evidence type="ECO:0000313" key="2">
    <source>
        <dbReference type="Proteomes" id="UP000307562"/>
    </source>
</evidence>
<dbReference type="AlphaFoldDB" id="A0A4P9TFT6"/>
<name>A0A4P9TFT6_9EURY</name>
<evidence type="ECO:0000313" key="1">
    <source>
        <dbReference type="EMBL" id="QCW03557.1"/>
    </source>
</evidence>
<accession>A0A4P9TFT6</accession>
<dbReference type="GeneID" id="96156324"/>
<gene>
    <name evidence="1" type="ORF">FGF80_10035</name>
</gene>
<dbReference type="RefSeq" id="WP_138653729.1">
    <property type="nucleotide sequence ID" value="NZ_CP040637.1"/>
</dbReference>
<keyword evidence="2" id="KW-1185">Reference proteome</keyword>
<reference evidence="2" key="1">
    <citation type="submission" date="2019-05" db="EMBL/GenBank/DDBJ databases">
        <title>Complete Genome Sequence and Methylation Pattern of the Halophilic Archaeon Natrinema pallidum BOL6-1.</title>
        <authorList>
            <person name="DasSarma P."/>
            <person name="DasSarma B.P."/>
            <person name="DasSarma S.L."/>
            <person name="Martinez F.L."/>
            <person name="Guzman D."/>
            <person name="Roberts R.J."/>
            <person name="DasSarma S."/>
        </authorList>
    </citation>
    <scope>NUCLEOTIDE SEQUENCE [LARGE SCALE GENOMIC DNA]</scope>
    <source>
        <strain evidence="2">BOL6-1</strain>
    </source>
</reference>